<keyword evidence="3 6" id="KW-0812">Transmembrane</keyword>
<feature type="transmembrane region" description="Helical" evidence="7">
    <location>
        <begin position="86"/>
        <end position="105"/>
    </location>
</feature>
<dbReference type="GO" id="GO:0016020">
    <property type="term" value="C:membrane"/>
    <property type="evidence" value="ECO:0007669"/>
    <property type="project" value="UniProtKB-SubCell"/>
</dbReference>
<feature type="transmembrane region" description="Helical" evidence="7">
    <location>
        <begin position="338"/>
        <end position="371"/>
    </location>
</feature>
<name>A0A0G3EAM8_9BACT</name>
<dbReference type="AlphaFoldDB" id="A0A0G3EAM8"/>
<reference evidence="8 9" key="2">
    <citation type="journal article" date="2016" name="ISME J.">
        <title>Characterization of the first cultured representative of Verrucomicrobia subdivision 5 indicates the proposal of a novel phylum.</title>
        <authorList>
            <person name="Spring S."/>
            <person name="Bunk B."/>
            <person name="Sproer C."/>
            <person name="Schumann P."/>
            <person name="Rohde M."/>
            <person name="Tindall B.J."/>
            <person name="Klenk H.P."/>
        </authorList>
    </citation>
    <scope>NUCLEOTIDE SEQUENCE [LARGE SCALE GENOMIC DNA]</scope>
    <source>
        <strain evidence="8 9">L21-Fru-AB</strain>
    </source>
</reference>
<dbReference type="PANTHER" id="PTHR42948">
    <property type="entry name" value="TRANSPORTER"/>
    <property type="match status" value="1"/>
</dbReference>
<dbReference type="OrthoDB" id="9762833at2"/>
<keyword evidence="5 7" id="KW-0472">Membrane</keyword>
<evidence type="ECO:0000313" key="8">
    <source>
        <dbReference type="EMBL" id="AKJ63531.1"/>
    </source>
</evidence>
<comment type="subcellular location">
    <subcellularLocation>
        <location evidence="1">Membrane</location>
        <topology evidence="1">Multi-pass membrane protein</topology>
    </subcellularLocation>
</comment>
<feature type="transmembrane region" description="Helical" evidence="7">
    <location>
        <begin position="184"/>
        <end position="202"/>
    </location>
</feature>
<keyword evidence="2 6" id="KW-0813">Transport</keyword>
<feature type="transmembrane region" description="Helical" evidence="7">
    <location>
        <begin position="292"/>
        <end position="318"/>
    </location>
</feature>
<dbReference type="EMBL" id="CP010904">
    <property type="protein sequence ID" value="AKJ63531.1"/>
    <property type="molecule type" value="Genomic_DNA"/>
</dbReference>
<reference evidence="9" key="1">
    <citation type="submission" date="2015-02" db="EMBL/GenBank/DDBJ databases">
        <title>Description and complete genome sequence of the first cultured representative of the subdivision 5 of the Verrucomicrobia phylum.</title>
        <authorList>
            <person name="Spring S."/>
            <person name="Bunk B."/>
            <person name="Sproer C."/>
            <person name="Klenk H.-P."/>
        </authorList>
    </citation>
    <scope>NUCLEOTIDE SEQUENCE [LARGE SCALE GENOMIC DNA]</scope>
    <source>
        <strain evidence="9">L21-Fru-AB</strain>
    </source>
</reference>
<dbReference type="PRINTS" id="PR00176">
    <property type="entry name" value="NANEUSMPORT"/>
</dbReference>
<feature type="transmembrane region" description="Helical" evidence="7">
    <location>
        <begin position="256"/>
        <end position="280"/>
    </location>
</feature>
<gene>
    <name evidence="8" type="ORF">L21SP4_00248</name>
</gene>
<dbReference type="KEGG" id="vbl:L21SP4_00248"/>
<feature type="transmembrane region" description="Helical" evidence="7">
    <location>
        <begin position="436"/>
        <end position="454"/>
    </location>
</feature>
<evidence type="ECO:0000256" key="5">
    <source>
        <dbReference type="ARBA" id="ARBA00023136"/>
    </source>
</evidence>
<keyword evidence="6" id="KW-0769">Symport</keyword>
<evidence type="ECO:0000256" key="3">
    <source>
        <dbReference type="ARBA" id="ARBA00022692"/>
    </source>
</evidence>
<feature type="transmembrane region" description="Helical" evidence="7">
    <location>
        <begin position="383"/>
        <end position="402"/>
    </location>
</feature>
<dbReference type="InterPro" id="IPR047218">
    <property type="entry name" value="YocR/YhdH-like"/>
</dbReference>
<evidence type="ECO:0000256" key="2">
    <source>
        <dbReference type="ARBA" id="ARBA00022448"/>
    </source>
</evidence>
<feature type="transmembrane region" description="Helical" evidence="7">
    <location>
        <begin position="126"/>
        <end position="147"/>
    </location>
</feature>
<dbReference type="CDD" id="cd10336">
    <property type="entry name" value="SLC6sbd_Tyt1-Like"/>
    <property type="match status" value="1"/>
</dbReference>
<dbReference type="InterPro" id="IPR000175">
    <property type="entry name" value="Na/ntran_symport"/>
</dbReference>
<dbReference type="InterPro" id="IPR037272">
    <property type="entry name" value="SNS_sf"/>
</dbReference>
<feature type="transmembrane region" description="Helical" evidence="7">
    <location>
        <begin position="214"/>
        <end position="236"/>
    </location>
</feature>
<dbReference type="PANTHER" id="PTHR42948:SF1">
    <property type="entry name" value="TRANSPORTER"/>
    <property type="match status" value="1"/>
</dbReference>
<dbReference type="RefSeq" id="WP_052880956.1">
    <property type="nucleotide sequence ID" value="NZ_CP010904.1"/>
</dbReference>
<proteinExistence type="inferred from homology"/>
<keyword evidence="9" id="KW-1185">Reference proteome</keyword>
<dbReference type="GO" id="GO:0015293">
    <property type="term" value="F:symporter activity"/>
    <property type="evidence" value="ECO:0007669"/>
    <property type="project" value="UniProtKB-KW"/>
</dbReference>
<dbReference type="PROSITE" id="PS50267">
    <property type="entry name" value="NA_NEUROTRAN_SYMP_3"/>
    <property type="match status" value="1"/>
</dbReference>
<dbReference type="Proteomes" id="UP000035268">
    <property type="component" value="Chromosome"/>
</dbReference>
<feature type="transmembrane region" description="Helical" evidence="7">
    <location>
        <begin position="41"/>
        <end position="66"/>
    </location>
</feature>
<dbReference type="PROSITE" id="PS00610">
    <property type="entry name" value="NA_NEUROTRAN_SYMP_1"/>
    <property type="match status" value="1"/>
</dbReference>
<dbReference type="NCBIfam" id="NF037979">
    <property type="entry name" value="Na_transp"/>
    <property type="match status" value="1"/>
</dbReference>
<dbReference type="Pfam" id="PF00209">
    <property type="entry name" value="SNF"/>
    <property type="match status" value="2"/>
</dbReference>
<comment type="similarity">
    <text evidence="6">Belongs to the sodium:neurotransmitter symporter (SNF) (TC 2.A.22) family.</text>
</comment>
<protein>
    <recommendedName>
        <fullName evidence="6">Transporter</fullName>
    </recommendedName>
</protein>
<feature type="transmembrane region" description="Helical" evidence="7">
    <location>
        <begin position="502"/>
        <end position="523"/>
    </location>
</feature>
<keyword evidence="4 7" id="KW-1133">Transmembrane helix</keyword>
<evidence type="ECO:0000313" key="9">
    <source>
        <dbReference type="Proteomes" id="UP000035268"/>
    </source>
</evidence>
<evidence type="ECO:0000256" key="7">
    <source>
        <dbReference type="SAM" id="Phobius"/>
    </source>
</evidence>
<organism evidence="8 9">
    <name type="scientific">Kiritimatiella glycovorans</name>
    <dbReference type="NCBI Taxonomy" id="1307763"/>
    <lineage>
        <taxon>Bacteria</taxon>
        <taxon>Pseudomonadati</taxon>
        <taxon>Kiritimatiellota</taxon>
        <taxon>Kiritimatiellia</taxon>
        <taxon>Kiritimatiellales</taxon>
        <taxon>Kiritimatiellaceae</taxon>
        <taxon>Kiritimatiella</taxon>
    </lineage>
</organism>
<sequence length="526" mass="57358">MAAEREHWGSNLGFILAAAGSAVGLGNIWKFPYITGENGGGAFVLVYLLCIAVIGVPVMICEIALGRHTQRNPVGAFKQLNPVSCTMAHFIGLCFMLSGLFLFCFSQWGWGATALVIGALIFRYRWILVGAMGVLAGFVILSFYSVVAGWTLGYVLQAVGGQLTFANVAEAQEHFGVFIRDVRWAIGCHFAFIVICVLIVYHGIKSGIERWSKVLMPVLFLLLLALIIRGITLPGAMAGVRFYLSPDFSRIDAQSILVALGHAFFSLSLGMGAIITYGSYLRRDQNIFTSTLSIAALDTLVALMAGLAMFPAVFARGFAPDTGPGLVFQVLPAVFHQIPLGALWAFLFFLLLLVAAVTSGISLLEVVTAYFVDERRWPRRRAVVVFGAVIFLLGSLCAVSVADWSRIEPLHRFLVAAFGTTEASFFDVMDHMASNWMLPLGGLFISLFVGWVWGTRHAVDEIRHGSHNFADVHLMSLLAGLRDDPSHNSPAHVITLASLWGIFIRFISPVAVLIAFLNTIGWLDFT</sequence>
<evidence type="ECO:0000256" key="6">
    <source>
        <dbReference type="RuleBase" id="RU003732"/>
    </source>
</evidence>
<dbReference type="STRING" id="1307763.L21SP4_00248"/>
<accession>A0A0G3EAM8</accession>
<feature type="transmembrane region" description="Helical" evidence="7">
    <location>
        <begin position="12"/>
        <end position="29"/>
    </location>
</feature>
<evidence type="ECO:0000256" key="4">
    <source>
        <dbReference type="ARBA" id="ARBA00022989"/>
    </source>
</evidence>
<dbReference type="SUPFAM" id="SSF161070">
    <property type="entry name" value="SNF-like"/>
    <property type="match status" value="2"/>
</dbReference>
<evidence type="ECO:0000256" key="1">
    <source>
        <dbReference type="ARBA" id="ARBA00004141"/>
    </source>
</evidence>